<keyword evidence="2" id="KW-1185">Reference proteome</keyword>
<dbReference type="RefSeq" id="WP_070229524.1">
    <property type="nucleotide sequence ID" value="NZ_BJYO01000003.1"/>
</dbReference>
<dbReference type="GeneID" id="94545420"/>
<dbReference type="EMBL" id="QRAS01000002">
    <property type="protein sequence ID" value="RDL06465.1"/>
    <property type="molecule type" value="Genomic_DNA"/>
</dbReference>
<accession>A0A288QVN4</accession>
<dbReference type="AlphaFoldDB" id="A0A288QVN4"/>
<evidence type="ECO:0000313" key="1">
    <source>
        <dbReference type="EMBL" id="RDL06465.1"/>
    </source>
</evidence>
<evidence type="ECO:0000313" key="2">
    <source>
        <dbReference type="Proteomes" id="UP000254912"/>
    </source>
</evidence>
<dbReference type="Proteomes" id="UP000254912">
    <property type="component" value="Unassembled WGS sequence"/>
</dbReference>
<organism evidence="1 2">
    <name type="scientific">Weissella soli</name>
    <dbReference type="NCBI Taxonomy" id="155866"/>
    <lineage>
        <taxon>Bacteria</taxon>
        <taxon>Bacillati</taxon>
        <taxon>Bacillota</taxon>
        <taxon>Bacilli</taxon>
        <taxon>Lactobacillales</taxon>
        <taxon>Lactobacillaceae</taxon>
        <taxon>Weissella</taxon>
    </lineage>
</organism>
<sequence>MNTVPAQTQPIDPFAPLEALVTGVVHFTIAFAVILIIMAATYWYLSFHGRPLIPSMRLRRTLRIWTNPETDGANSVMAANVAISGATVELSQRKVIIRVPVKTWWQFSPSATVRQDIRERLESKGFQDYLEAEFPNYVMSPVRNHGKYLTITGER</sequence>
<name>A0A288QVN4_9LACO</name>
<proteinExistence type="predicted"/>
<dbReference type="KEGG" id="wso:WSWS_00208"/>
<protein>
    <submittedName>
        <fullName evidence="1">Uncharacterized protein</fullName>
    </submittedName>
</protein>
<gene>
    <name evidence="1" type="ORF">DFP99_0843</name>
</gene>
<reference evidence="1 2" key="1">
    <citation type="submission" date="2018-07" db="EMBL/GenBank/DDBJ databases">
        <title>Genomic Encyclopedia of Type Strains, Phase III (KMG-III): the genomes of soil and plant-associated and newly described type strains.</title>
        <authorList>
            <person name="Whitman W."/>
        </authorList>
    </citation>
    <scope>NUCLEOTIDE SEQUENCE [LARGE SCALE GENOMIC DNA]</scope>
    <source>
        <strain evidence="1 2">CECT 7031</strain>
    </source>
</reference>
<comment type="caution">
    <text evidence="1">The sequence shown here is derived from an EMBL/GenBank/DDBJ whole genome shotgun (WGS) entry which is preliminary data.</text>
</comment>